<proteinExistence type="predicted"/>
<dbReference type="STRING" id="44252.DJ90_5496"/>
<dbReference type="PATRIC" id="fig|44252.3.peg.5222"/>
<comment type="caution">
    <text evidence="1">The sequence shown here is derived from an EMBL/GenBank/DDBJ whole genome shotgun (WGS) entry which is preliminary data.</text>
</comment>
<dbReference type="Proteomes" id="UP000029278">
    <property type="component" value="Unassembled WGS sequence"/>
</dbReference>
<organism evidence="1 2">
    <name type="scientific">Paenibacillus macerans</name>
    <name type="common">Bacillus macerans</name>
    <dbReference type="NCBI Taxonomy" id="44252"/>
    <lineage>
        <taxon>Bacteria</taxon>
        <taxon>Bacillati</taxon>
        <taxon>Bacillota</taxon>
        <taxon>Bacilli</taxon>
        <taxon>Bacillales</taxon>
        <taxon>Paenibacillaceae</taxon>
        <taxon>Paenibacillus</taxon>
    </lineage>
</organism>
<name>A0A090Y9F8_PAEMA</name>
<accession>A0A090Y9F8</accession>
<dbReference type="AlphaFoldDB" id="A0A090Y9F8"/>
<evidence type="ECO:0000313" key="2">
    <source>
        <dbReference type="Proteomes" id="UP000029278"/>
    </source>
</evidence>
<gene>
    <name evidence="1" type="ORF">DJ90_5496</name>
</gene>
<keyword evidence="2" id="KW-1185">Reference proteome</keyword>
<reference evidence="1 2" key="1">
    <citation type="submission" date="2014-04" db="EMBL/GenBank/DDBJ databases">
        <authorList>
            <person name="Bishop-Lilly K.A."/>
            <person name="Broomall S.M."/>
            <person name="Chain P.S."/>
            <person name="Chertkov O."/>
            <person name="Coyne S.R."/>
            <person name="Daligault H.E."/>
            <person name="Davenport K.W."/>
            <person name="Erkkila T."/>
            <person name="Frey K.G."/>
            <person name="Gibbons H.S."/>
            <person name="Gu W."/>
            <person name="Jaissle J."/>
            <person name="Johnson S.L."/>
            <person name="Koroleva G.I."/>
            <person name="Ladner J.T."/>
            <person name="Lo C.-C."/>
            <person name="Minogue T.D."/>
            <person name="Munk C."/>
            <person name="Palacios G.F."/>
            <person name="Redden C.L."/>
            <person name="Rosenzweig C.N."/>
            <person name="Scholz M.B."/>
            <person name="Teshima H."/>
            <person name="Xu Y."/>
        </authorList>
    </citation>
    <scope>NUCLEOTIDE SEQUENCE [LARGE SCALE GENOMIC DNA]</scope>
    <source>
        <strain evidence="1 2">8244</strain>
    </source>
</reference>
<dbReference type="HOGENOM" id="CLU_1883696_0_0_9"/>
<dbReference type="EMBL" id="JMQA01000042">
    <property type="protein sequence ID" value="KFM95418.1"/>
    <property type="molecule type" value="Genomic_DNA"/>
</dbReference>
<evidence type="ECO:0000313" key="1">
    <source>
        <dbReference type="EMBL" id="KFM95418.1"/>
    </source>
</evidence>
<sequence length="135" mass="15218">MEGKTLCVGREVQLRAVRGSASPKQNRNKIWPAGGADFVVVTWEDRYRSEVIDLWNREAVKDGYKELTKSGFDRVFTSNPYFDRETVRLLLDDSGRVRGFACGCTGDDLPLGEAAGYITCIVLAEDHQTEAHYRK</sequence>
<protein>
    <submittedName>
        <fullName evidence="1">Uncharacterized protein</fullName>
    </submittedName>
</protein>